<reference evidence="4" key="2">
    <citation type="submission" date="2025-08" db="UniProtKB">
        <authorList>
            <consortium name="Ensembl"/>
        </authorList>
    </citation>
    <scope>IDENTIFICATION</scope>
</reference>
<evidence type="ECO:0000313" key="5">
    <source>
        <dbReference type="Proteomes" id="UP000694580"/>
    </source>
</evidence>
<dbReference type="SMART" id="SM00248">
    <property type="entry name" value="ANK"/>
    <property type="match status" value="2"/>
</dbReference>
<evidence type="ECO:0000259" key="2">
    <source>
        <dbReference type="PROSITE" id="PS50200"/>
    </source>
</evidence>
<dbReference type="CDD" id="cd17117">
    <property type="entry name" value="RA_ANKFN1_like"/>
    <property type="match status" value="1"/>
</dbReference>
<feature type="domain" description="Fibronectin type-III" evidence="3">
    <location>
        <begin position="422"/>
        <end position="518"/>
    </location>
</feature>
<feature type="compositionally biased region" description="Polar residues" evidence="1">
    <location>
        <begin position="240"/>
        <end position="250"/>
    </location>
</feature>
<feature type="region of interest" description="Disordered" evidence="1">
    <location>
        <begin position="1006"/>
        <end position="1027"/>
    </location>
</feature>
<name>A0AAY4ELM5_9TELE</name>
<feature type="region of interest" description="Disordered" evidence="1">
    <location>
        <begin position="1138"/>
        <end position="1186"/>
    </location>
</feature>
<accession>A0AAY4ELM5</accession>
<proteinExistence type="predicted"/>
<dbReference type="PANTHER" id="PTHR21437:SF2">
    <property type="entry name" value="ANKYRIN REPEAT AND FIBRONECTIN TYPE-III DOMAIN-CONTAINING PROTEIN 1-LIKE"/>
    <property type="match status" value="1"/>
</dbReference>
<organism evidence="4 5">
    <name type="scientific">Denticeps clupeoides</name>
    <name type="common">denticle herring</name>
    <dbReference type="NCBI Taxonomy" id="299321"/>
    <lineage>
        <taxon>Eukaryota</taxon>
        <taxon>Metazoa</taxon>
        <taxon>Chordata</taxon>
        <taxon>Craniata</taxon>
        <taxon>Vertebrata</taxon>
        <taxon>Euteleostomi</taxon>
        <taxon>Actinopterygii</taxon>
        <taxon>Neopterygii</taxon>
        <taxon>Teleostei</taxon>
        <taxon>Clupei</taxon>
        <taxon>Clupeiformes</taxon>
        <taxon>Denticipitoidei</taxon>
        <taxon>Denticipitidae</taxon>
        <taxon>Denticeps</taxon>
    </lineage>
</organism>
<keyword evidence="5" id="KW-1185">Reference proteome</keyword>
<dbReference type="Gene3D" id="2.60.40.10">
    <property type="entry name" value="Immunoglobulins"/>
    <property type="match status" value="1"/>
</dbReference>
<feature type="compositionally biased region" description="Basic residues" evidence="1">
    <location>
        <begin position="200"/>
        <end position="210"/>
    </location>
</feature>
<gene>
    <name evidence="4" type="primary">ankfn1b</name>
</gene>
<dbReference type="Pfam" id="PF00041">
    <property type="entry name" value="fn3"/>
    <property type="match status" value="1"/>
</dbReference>
<dbReference type="GeneTree" id="ENSGT00940000163984"/>
<dbReference type="InterPro" id="IPR036770">
    <property type="entry name" value="Ankyrin_rpt-contain_sf"/>
</dbReference>
<feature type="region of interest" description="Disordered" evidence="1">
    <location>
        <begin position="185"/>
        <end position="251"/>
    </location>
</feature>
<feature type="region of interest" description="Disordered" evidence="1">
    <location>
        <begin position="23"/>
        <end position="57"/>
    </location>
</feature>
<dbReference type="InterPro" id="IPR002110">
    <property type="entry name" value="Ankyrin_rpt"/>
</dbReference>
<feature type="compositionally biased region" description="Low complexity" evidence="1">
    <location>
        <begin position="1175"/>
        <end position="1185"/>
    </location>
</feature>
<dbReference type="InterPro" id="IPR000159">
    <property type="entry name" value="RA_dom"/>
</dbReference>
<dbReference type="PROSITE" id="PS50853">
    <property type="entry name" value="FN3"/>
    <property type="match status" value="1"/>
</dbReference>
<dbReference type="Pfam" id="PF12796">
    <property type="entry name" value="Ank_2"/>
    <property type="match status" value="1"/>
</dbReference>
<evidence type="ECO:0008006" key="6">
    <source>
        <dbReference type="Google" id="ProtNLM"/>
    </source>
</evidence>
<dbReference type="GO" id="GO:0007165">
    <property type="term" value="P:signal transduction"/>
    <property type="evidence" value="ECO:0007669"/>
    <property type="project" value="InterPro"/>
</dbReference>
<reference evidence="4" key="3">
    <citation type="submission" date="2025-09" db="UniProtKB">
        <authorList>
            <consortium name="Ensembl"/>
        </authorList>
    </citation>
    <scope>IDENTIFICATION</scope>
</reference>
<sequence length="1323" mass="147413">MSEAGRTLTDTFHSVCTLCSRNNKQTHGGARLGPQTRPSRTGAGLSSRPISPQDARRADSFVKKDLLEILHDLMEELLGSLERRLQRPVLAKSLTLPSIPQSPTVARVIGESVPCRQLPSRPDQSKACTLPPAGDLWRLEDEEDDTEVESRRGCETRLRSHSPFSHFRSRTSYLRKSVSVDDQLGTTNCGPAHAEGRGLHGGKSKLKRKFSLGSADRRDSSQARAESVRMTQAPEPLPSQRKTSSVSSPSAARRLYRNLSGKFRVGTTGLEDNALSGRDKDRLCKSSVFQGAEALFEAVEHQDLDMVQSLLSHFSPEELDLNTPNSEGLLPLDIAIMTNNTPMAKLLLCAGAKESPHFVSLEGRAIHLETLVREAEQRVAELVSRVTGEGPDEREELKAWEWKLRLYRRMETGFHHSSPPDAPSKVCLSVSSSSSLRVQFQEPLCVNSATVTKYKVGWSLSPSFSPLLGEMLIEDITQHQCDIISLVAGTYYYVQVSAHNMKGWGPVQMAVPACAAPSSWRDVDGRLPRQRGQKEALEKLFSQIRDGHRQCACHDQFKSAPHVRKHSVSKSLRHLFQPSSKFVKSLKRGLYLTCILYRDDNVLVTPEDQIPIVEVDDSYSSLTQDFLWFTKMSYLWEEVSWLQQCVSSAQSSCSCTLQTRLKMLQAVEHLQSLLGTQDMGQVYFEPIRDKHGNALLVLLRDMGLCGGVESLRWTPLGKLQFLRKSLSSPEEPTALDILLITLHEKLAYHQCSRTLLSPGLYLGYLKFFSTVEQIRVLVPQKLPNVLCHAKIRDNGHVSREEWQSLQAVRSLEEVQKMSTDEQSAAHNFMQELHWAAQGLLSQTNVPKQQAQEFRISTQEVCEFGEGVSFLLLLPPCEDVCSAPGQNQPYSPRAGLITLPLQIFELVHFKAYNSAYITQFCRVSGLLGLESLMSQQALREAFSESELFAAKNKQQQVQEYIQQMEELWRDSRWIMDALQNARYKQPVGGISLSCIIDFSQEASEVQRSTSSAPEYLPSPPPSPDAHRKHLDVAGLSDEEGSSEVFLTTDSDYDSSRAQSPRELDLLPSSPGVCGGGWVAPGSRPDVVQTGAVRARSVCNEAFDSDFILPSRQIELLRITEKRQALCVRTSSLEHPVPVTIHTSSPGPSPQHLCPAHKPRPRPLRAQSADSGVQRLSARSSSPSNSSWQTTLRIYPQYPTGLPKETSVKLRVTCDTSAREMVQLVVQEMNAVSQQLLGAGECCGYGPEGCECRPGACACSPVARVYGPEHLEHFGLVLVLEEQVKWLRDDFRPLLLQNPWSRGRLCVRIKEYSPLAMQHSRATTV</sequence>
<reference evidence="4 5" key="1">
    <citation type="submission" date="2020-06" db="EMBL/GenBank/DDBJ databases">
        <authorList>
            <consortium name="Wellcome Sanger Institute Data Sharing"/>
        </authorList>
    </citation>
    <scope>NUCLEOTIDE SEQUENCE [LARGE SCALE GENOMIC DNA]</scope>
</reference>
<dbReference type="InterPro" id="IPR039269">
    <property type="entry name" value="ANKFN1"/>
</dbReference>
<evidence type="ECO:0000256" key="1">
    <source>
        <dbReference type="SAM" id="MobiDB-lite"/>
    </source>
</evidence>
<dbReference type="Ensembl" id="ENSDCDT00010068755.1">
    <property type="protein sequence ID" value="ENSDCDP00010058061.1"/>
    <property type="gene ID" value="ENSDCDG00010032747.1"/>
</dbReference>
<dbReference type="PANTHER" id="PTHR21437">
    <property type="entry name" value="WIDE AWAKE"/>
    <property type="match status" value="1"/>
</dbReference>
<evidence type="ECO:0000313" key="4">
    <source>
        <dbReference type="Ensembl" id="ENSDCDP00010058061.1"/>
    </source>
</evidence>
<dbReference type="SUPFAM" id="SSF49265">
    <property type="entry name" value="Fibronectin type III"/>
    <property type="match status" value="1"/>
</dbReference>
<dbReference type="Proteomes" id="UP000694580">
    <property type="component" value="Chromosome 8"/>
</dbReference>
<dbReference type="GO" id="GO:0005819">
    <property type="term" value="C:spindle"/>
    <property type="evidence" value="ECO:0007669"/>
    <property type="project" value="TreeGrafter"/>
</dbReference>
<dbReference type="SUPFAM" id="SSF48403">
    <property type="entry name" value="Ankyrin repeat"/>
    <property type="match status" value="1"/>
</dbReference>
<dbReference type="PROSITE" id="PS50200">
    <property type="entry name" value="RA"/>
    <property type="match status" value="1"/>
</dbReference>
<dbReference type="Gene3D" id="1.25.40.20">
    <property type="entry name" value="Ankyrin repeat-containing domain"/>
    <property type="match status" value="1"/>
</dbReference>
<dbReference type="GO" id="GO:0000132">
    <property type="term" value="P:establishment of mitotic spindle orientation"/>
    <property type="evidence" value="ECO:0007669"/>
    <property type="project" value="TreeGrafter"/>
</dbReference>
<dbReference type="CDD" id="cd00063">
    <property type="entry name" value="FN3"/>
    <property type="match status" value="1"/>
</dbReference>
<feature type="region of interest" description="Disordered" evidence="1">
    <location>
        <begin position="1047"/>
        <end position="1067"/>
    </location>
</feature>
<dbReference type="SMART" id="SM00060">
    <property type="entry name" value="FN3"/>
    <property type="match status" value="1"/>
</dbReference>
<dbReference type="InterPro" id="IPR003961">
    <property type="entry name" value="FN3_dom"/>
</dbReference>
<evidence type="ECO:0000259" key="3">
    <source>
        <dbReference type="PROSITE" id="PS50853"/>
    </source>
</evidence>
<dbReference type="InterPro" id="IPR036116">
    <property type="entry name" value="FN3_sf"/>
</dbReference>
<protein>
    <recommendedName>
        <fullName evidence="6">Ankyrin repeat and fibronectin type-III domain-containing protein 1-like</fullName>
    </recommendedName>
</protein>
<dbReference type="InterPro" id="IPR013783">
    <property type="entry name" value="Ig-like_fold"/>
</dbReference>
<dbReference type="GO" id="GO:0061172">
    <property type="term" value="P:regulation of establishment of bipolar cell polarity"/>
    <property type="evidence" value="ECO:0007669"/>
    <property type="project" value="TreeGrafter"/>
</dbReference>
<feature type="domain" description="Ras-associating" evidence="2">
    <location>
        <begin position="1187"/>
        <end position="1310"/>
    </location>
</feature>